<feature type="domain" description="HAT C-terminal dimerisation" evidence="1">
    <location>
        <begin position="320"/>
        <end position="387"/>
    </location>
</feature>
<evidence type="ECO:0000259" key="1">
    <source>
        <dbReference type="Pfam" id="PF05699"/>
    </source>
</evidence>
<dbReference type="InterPro" id="IPR008906">
    <property type="entry name" value="HATC_C_dom"/>
</dbReference>
<dbReference type="GO" id="GO:0046983">
    <property type="term" value="F:protein dimerization activity"/>
    <property type="evidence" value="ECO:0007669"/>
    <property type="project" value="InterPro"/>
</dbReference>
<dbReference type="SUPFAM" id="SSF53098">
    <property type="entry name" value="Ribonuclease H-like"/>
    <property type="match status" value="1"/>
</dbReference>
<accession>A0A9W7TRQ3</accession>
<keyword evidence="3" id="KW-1185">Reference proteome</keyword>
<dbReference type="Pfam" id="PF05699">
    <property type="entry name" value="Dimer_Tnp_hAT"/>
    <property type="match status" value="1"/>
</dbReference>
<proteinExistence type="predicted"/>
<gene>
    <name evidence="2" type="ORF">IRJ41_023986</name>
</gene>
<evidence type="ECO:0000313" key="3">
    <source>
        <dbReference type="Proteomes" id="UP001059041"/>
    </source>
</evidence>
<dbReference type="Proteomes" id="UP001059041">
    <property type="component" value="Linkage Group LG11"/>
</dbReference>
<dbReference type="InterPro" id="IPR012337">
    <property type="entry name" value="RNaseH-like_sf"/>
</dbReference>
<organism evidence="2 3">
    <name type="scientific">Triplophysa rosa</name>
    <name type="common">Cave loach</name>
    <dbReference type="NCBI Taxonomy" id="992332"/>
    <lineage>
        <taxon>Eukaryota</taxon>
        <taxon>Metazoa</taxon>
        <taxon>Chordata</taxon>
        <taxon>Craniata</taxon>
        <taxon>Vertebrata</taxon>
        <taxon>Euteleostomi</taxon>
        <taxon>Actinopterygii</taxon>
        <taxon>Neopterygii</taxon>
        <taxon>Teleostei</taxon>
        <taxon>Ostariophysi</taxon>
        <taxon>Cypriniformes</taxon>
        <taxon>Nemacheilidae</taxon>
        <taxon>Triplophysa</taxon>
    </lineage>
</organism>
<comment type="caution">
    <text evidence="2">The sequence shown here is derived from an EMBL/GenBank/DDBJ whole genome shotgun (WGS) entry which is preliminary data.</text>
</comment>
<sequence length="399" mass="45621">MRNKEKLQGKNLSLQCTIASTVASSDVRREFVEDFVAVCAEADIPYEKMKKLRPFLIKHCKQGGSLPQNESSLRQTHLPRVFEQHMEAVLNKISGKKMWVVVDETTDIRDCSVLNIVIAVNTRWNSWFEAVKYHAEHVHIYKEFLLAENLSSQAVTNILNLVETEEKVQDLTVKMSFVSEGCSKLITALSILEGTHRPTAVSAYNVMEELGSYLANGTAKTCGFGPKTDALLRQMSINERREVLDHLHDAFHLAFTKFSKHWDTHSAKEIYKLVRVFDPRQAAAMEKQIEAYAQLKPLANPSAELTEEWIAYQYCVSREAISPSVELGDYWKGMSERFPRIAEIAVPYIYFPMSSINSERSFSKYKTLLTDKREALTELNTKRLAIMYFNGDVSDKWKT</sequence>
<evidence type="ECO:0000313" key="2">
    <source>
        <dbReference type="EMBL" id="KAI7804100.1"/>
    </source>
</evidence>
<dbReference type="AlphaFoldDB" id="A0A9W7TRQ3"/>
<dbReference type="EMBL" id="JAFHDT010000011">
    <property type="protein sequence ID" value="KAI7804100.1"/>
    <property type="molecule type" value="Genomic_DNA"/>
</dbReference>
<name>A0A9W7TRQ3_TRIRA</name>
<protein>
    <recommendedName>
        <fullName evidence="1">HAT C-terminal dimerisation domain-containing protein</fullName>
    </recommendedName>
</protein>
<reference evidence="2" key="1">
    <citation type="submission" date="2021-02" db="EMBL/GenBank/DDBJ databases">
        <title>Comparative genomics reveals that relaxation of natural selection precedes convergent phenotypic evolution of cavefish.</title>
        <authorList>
            <person name="Peng Z."/>
        </authorList>
    </citation>
    <scope>NUCLEOTIDE SEQUENCE</scope>
    <source>
        <tissue evidence="2">Muscle</tissue>
    </source>
</reference>